<organism evidence="2 3">
    <name type="scientific">Phytophthora palmivora</name>
    <dbReference type="NCBI Taxonomy" id="4796"/>
    <lineage>
        <taxon>Eukaryota</taxon>
        <taxon>Sar</taxon>
        <taxon>Stramenopiles</taxon>
        <taxon>Oomycota</taxon>
        <taxon>Peronosporomycetes</taxon>
        <taxon>Peronosporales</taxon>
        <taxon>Peronosporaceae</taxon>
        <taxon>Phytophthora</taxon>
    </lineage>
</organism>
<gene>
    <name evidence="2" type="ORF">PHPALM_36552</name>
</gene>
<proteinExistence type="predicted"/>
<comment type="caution">
    <text evidence="2">The sequence shown here is derived from an EMBL/GenBank/DDBJ whole genome shotgun (WGS) entry which is preliminary data.</text>
</comment>
<evidence type="ECO:0000313" key="3">
    <source>
        <dbReference type="Proteomes" id="UP000237271"/>
    </source>
</evidence>
<dbReference type="PANTHER" id="PTHR46599">
    <property type="entry name" value="PIGGYBAC TRANSPOSABLE ELEMENT-DERIVED PROTEIN 4"/>
    <property type="match status" value="1"/>
</dbReference>
<dbReference type="OrthoDB" id="118105at2759"/>
<evidence type="ECO:0000256" key="1">
    <source>
        <dbReference type="SAM" id="MobiDB-lite"/>
    </source>
</evidence>
<evidence type="ECO:0000313" key="2">
    <source>
        <dbReference type="EMBL" id="POM58754.1"/>
    </source>
</evidence>
<dbReference type="Proteomes" id="UP000237271">
    <property type="component" value="Unassembled WGS sequence"/>
</dbReference>
<dbReference type="PANTHER" id="PTHR46599:SF3">
    <property type="entry name" value="PIGGYBAC TRANSPOSABLE ELEMENT-DERIVED PROTEIN 4"/>
    <property type="match status" value="1"/>
</dbReference>
<dbReference type="AlphaFoldDB" id="A0A2P4WZN0"/>
<sequence>MPVDTEQASGMDATVPADSEQCDDMEDRRIMGDNEISRIREFAVRYGFYIIPNNLWYHIAKESEAYRIECISSVAAAQHAKQLEALAKDPTKKVQSLEVLIEKLTKTRSIKVHDILHIVGLLIARWSCGHTDGLDKHWLTKEDGAISRGTFSRYMTRDRFTIILRYLHFQSSSVEHGHFGEDIGWARISFDEGTIPNRSKVNPVRGYNKDKPHKYGT</sequence>
<feature type="region of interest" description="Disordered" evidence="1">
    <location>
        <begin position="1"/>
        <end position="20"/>
    </location>
</feature>
<keyword evidence="3" id="KW-1185">Reference proteome</keyword>
<name>A0A2P4WZN0_9STRA</name>
<evidence type="ECO:0008006" key="4">
    <source>
        <dbReference type="Google" id="ProtNLM"/>
    </source>
</evidence>
<reference evidence="2 3" key="1">
    <citation type="journal article" date="2017" name="Genome Biol. Evol.">
        <title>Phytophthora megakarya and P. palmivora, closely related causal agents of cacao black pod rot, underwent increases in genome sizes and gene numbers by different mechanisms.</title>
        <authorList>
            <person name="Ali S.S."/>
            <person name="Shao J."/>
            <person name="Lary D.J."/>
            <person name="Kronmiller B."/>
            <person name="Shen D."/>
            <person name="Strem M.D."/>
            <person name="Amoako-Attah I."/>
            <person name="Akrofi A.Y."/>
            <person name="Begoude B.A."/>
            <person name="Ten Hoopen G.M."/>
            <person name="Coulibaly K."/>
            <person name="Kebe B.I."/>
            <person name="Melnick R.L."/>
            <person name="Guiltinan M.J."/>
            <person name="Tyler B.M."/>
            <person name="Meinhardt L.W."/>
            <person name="Bailey B.A."/>
        </authorList>
    </citation>
    <scope>NUCLEOTIDE SEQUENCE [LARGE SCALE GENOMIC DNA]</scope>
    <source>
        <strain evidence="3">sbr112.9</strain>
    </source>
</reference>
<dbReference type="EMBL" id="NCKW01020160">
    <property type="protein sequence ID" value="POM58754.1"/>
    <property type="molecule type" value="Genomic_DNA"/>
</dbReference>
<protein>
    <recommendedName>
        <fullName evidence="4">PiggyBac transposable element-derived protein domain-containing protein</fullName>
    </recommendedName>
</protein>
<accession>A0A2P4WZN0</accession>